<dbReference type="Gene3D" id="3.40.30.10">
    <property type="entry name" value="Glutaredoxin"/>
    <property type="match status" value="1"/>
</dbReference>
<comment type="caution">
    <text evidence="3">The sequence shown here is derived from an EMBL/GenBank/DDBJ whole genome shotgun (WGS) entry which is preliminary data.</text>
</comment>
<dbReference type="PANTHER" id="PTHR12117">
    <property type="entry name" value="HISTONE ACETYLTRANSFERASE COMPLEX"/>
    <property type="match status" value="1"/>
</dbReference>
<dbReference type="Proteomes" id="UP001336250">
    <property type="component" value="Unassembled WGS sequence"/>
</dbReference>
<feature type="domain" description="Thioredoxin" evidence="1">
    <location>
        <begin position="14"/>
        <end position="109"/>
    </location>
</feature>
<dbReference type="Pfam" id="PF00085">
    <property type="entry name" value="Thioredoxin"/>
    <property type="match status" value="1"/>
</dbReference>
<dbReference type="CDD" id="cd02947">
    <property type="entry name" value="TRX_family"/>
    <property type="match status" value="1"/>
</dbReference>
<proteinExistence type="predicted"/>
<dbReference type="RefSeq" id="WP_332287796.1">
    <property type="nucleotide sequence ID" value="NZ_JAZIBG010000009.1"/>
</dbReference>
<evidence type="ECO:0000259" key="2">
    <source>
        <dbReference type="Pfam" id="PF13661"/>
    </source>
</evidence>
<evidence type="ECO:0000313" key="4">
    <source>
        <dbReference type="Proteomes" id="UP001336250"/>
    </source>
</evidence>
<name>A0AAW9Q959_9BURK</name>
<gene>
    <name evidence="3" type="ORF">V4F39_03150</name>
</gene>
<dbReference type="EMBL" id="JAZIBG010000009">
    <property type="protein sequence ID" value="MEF7612893.1"/>
    <property type="molecule type" value="Genomic_DNA"/>
</dbReference>
<dbReference type="InterPro" id="IPR051842">
    <property type="entry name" value="uS12_prolyl_hydroxylase"/>
</dbReference>
<dbReference type="InterPro" id="IPR036249">
    <property type="entry name" value="Thioredoxin-like_sf"/>
</dbReference>
<dbReference type="InterPro" id="IPR013766">
    <property type="entry name" value="Thioredoxin_domain"/>
</dbReference>
<feature type="domain" description="Prolyl 3,4-dihydroxylase TPA1/OFD1 N-terminal" evidence="2">
    <location>
        <begin position="257"/>
        <end position="348"/>
    </location>
</feature>
<dbReference type="AlphaFoldDB" id="A0AAW9Q959"/>
<protein>
    <submittedName>
        <fullName evidence="3">2OG-Fe(II) oxygenase family protein</fullName>
    </submittedName>
</protein>
<sequence>MKKHKQKAHKPAGVIELTERNFASAIDGHPLAVVGFWAPSLASSRALVQAFAAASSRHPDVLFATVDAEAQPAIAAQFDVHSVPTSVIFRHNIIVYARGGTPPPEALDKVLGAVRALEMEQVRRNVTSVDEVALGGGGVPADTDSIEAYLRPALRGAGSALAEVGPRLAAGELIAIRDAFEPDFAERMFRSLDQCAAWRVYEGHEADFHYHHHNLYRSEEYPQDMAWCSGLFDSPGTKAWVGRLSGRACPGPAEVGASWYLPGDHSLPHNDVAASGPELHRQVAFVWHLAKDWRPEWGGALFWCAKGSYVPAAFNTLFLFNVTPASTHFVTHVSPFAQGKRLAINGWWTGPAATQAPAWNGPDRIAAGGSEILVY</sequence>
<accession>A0AAW9Q959</accession>
<dbReference type="GO" id="GO:0006449">
    <property type="term" value="P:regulation of translational termination"/>
    <property type="evidence" value="ECO:0007669"/>
    <property type="project" value="TreeGrafter"/>
</dbReference>
<dbReference type="InterPro" id="IPR039558">
    <property type="entry name" value="TPA1/OFD1_N"/>
</dbReference>
<reference evidence="3 4" key="1">
    <citation type="submission" date="2024-02" db="EMBL/GenBank/DDBJ databases">
        <title>Genome sequence of Aquincola sp. MAHUQ-54.</title>
        <authorList>
            <person name="Huq M.A."/>
        </authorList>
    </citation>
    <scope>NUCLEOTIDE SEQUENCE [LARGE SCALE GENOMIC DNA]</scope>
    <source>
        <strain evidence="3 4">MAHUQ-54</strain>
    </source>
</reference>
<dbReference type="SUPFAM" id="SSF52833">
    <property type="entry name" value="Thioredoxin-like"/>
    <property type="match status" value="1"/>
</dbReference>
<dbReference type="GO" id="GO:0005737">
    <property type="term" value="C:cytoplasm"/>
    <property type="evidence" value="ECO:0007669"/>
    <property type="project" value="TreeGrafter"/>
</dbReference>
<dbReference type="Pfam" id="PF13661">
    <property type="entry name" value="2OG-FeII_Oxy_4"/>
    <property type="match status" value="1"/>
</dbReference>
<dbReference type="GO" id="GO:0031543">
    <property type="term" value="F:peptidyl-proline dioxygenase activity"/>
    <property type="evidence" value="ECO:0007669"/>
    <property type="project" value="TreeGrafter"/>
</dbReference>
<organism evidence="3 4">
    <name type="scientific">Aquincola agrisoli</name>
    <dbReference type="NCBI Taxonomy" id="3119538"/>
    <lineage>
        <taxon>Bacteria</taxon>
        <taxon>Pseudomonadati</taxon>
        <taxon>Pseudomonadota</taxon>
        <taxon>Betaproteobacteria</taxon>
        <taxon>Burkholderiales</taxon>
        <taxon>Sphaerotilaceae</taxon>
        <taxon>Aquincola</taxon>
    </lineage>
</organism>
<dbReference type="PANTHER" id="PTHR12117:SF0">
    <property type="entry name" value="PROLYL 3-HYDROXYLASE OGFOD1"/>
    <property type="match status" value="1"/>
</dbReference>
<evidence type="ECO:0000259" key="1">
    <source>
        <dbReference type="Pfam" id="PF00085"/>
    </source>
</evidence>
<evidence type="ECO:0000313" key="3">
    <source>
        <dbReference type="EMBL" id="MEF7612893.1"/>
    </source>
</evidence>
<keyword evidence="4" id="KW-1185">Reference proteome</keyword>
<dbReference type="Gene3D" id="2.60.120.620">
    <property type="entry name" value="q2cbj1_9rhob like domain"/>
    <property type="match status" value="1"/>
</dbReference>